<comment type="cofactor">
    <cofactor evidence="1">
        <name>Fe(2+)</name>
        <dbReference type="ChEBI" id="CHEBI:29033"/>
    </cofactor>
</comment>
<gene>
    <name evidence="5" type="ordered locus">AM1_4801</name>
</gene>
<accession>B0C2I2</accession>
<dbReference type="GO" id="GO:0016491">
    <property type="term" value="F:oxidoreductase activity"/>
    <property type="evidence" value="ECO:0007669"/>
    <property type="project" value="UniProtKB-KW"/>
</dbReference>
<protein>
    <recommendedName>
        <fullName evidence="4">TauD/TfdA-like domain-containing protein</fullName>
    </recommendedName>
</protein>
<dbReference type="PANTHER" id="PTHR10696:SF56">
    <property type="entry name" value="TAUD_TFDA-LIKE DOMAIN-CONTAINING PROTEIN"/>
    <property type="match status" value="1"/>
</dbReference>
<keyword evidence="2" id="KW-0560">Oxidoreductase</keyword>
<dbReference type="HOGENOM" id="CLU_041041_2_0_3"/>
<sequence length="345" mass="39534">MGHIEDLSSVMIKAKSQPSWTSAGLETNSHWRITLPESILSSTLVLHHWLEARGYTWQSPEARGMRIQNLDLLANVMRYHLTQTTGVVLLSGFDVAEYGESASRLLLLQLGYVLGSVLDKRGLLYDVCDRGQDHRQANVLFSSTCTSPGYHTDSTDADLMPGIVSLLCLRTAREGGVNRLANTLTAYQRLLRSQPEVLRRLCEPFIRDKIIVGEVGTRSHLDRLRNAFPVFEWGRWYPGLTCRYMRYWIEAGHDKAGLPLSEEDLFVLDQFEATLNQEDITYQLQLQPGDMIFLNNHLIAHDRTEYLDWEEPEKKRHLVRMWVGNDALQRHASKPDDMKLNHLYG</sequence>
<dbReference type="KEGG" id="amr:AM1_4801"/>
<dbReference type="GO" id="GO:0017000">
    <property type="term" value="P:antibiotic biosynthetic process"/>
    <property type="evidence" value="ECO:0007669"/>
    <property type="project" value="UniProtKB-KW"/>
</dbReference>
<feature type="domain" description="TauD/TfdA-like" evidence="4">
    <location>
        <begin position="80"/>
        <end position="322"/>
    </location>
</feature>
<dbReference type="Pfam" id="PF02668">
    <property type="entry name" value="TauD"/>
    <property type="match status" value="1"/>
</dbReference>
<dbReference type="Gene3D" id="3.60.130.10">
    <property type="entry name" value="Clavaminate synthase-like"/>
    <property type="match status" value="1"/>
</dbReference>
<evidence type="ECO:0000256" key="1">
    <source>
        <dbReference type="ARBA" id="ARBA00001954"/>
    </source>
</evidence>
<evidence type="ECO:0000259" key="4">
    <source>
        <dbReference type="Pfam" id="PF02668"/>
    </source>
</evidence>
<dbReference type="InterPro" id="IPR003819">
    <property type="entry name" value="TauD/TfdA-like"/>
</dbReference>
<dbReference type="eggNOG" id="COG2175">
    <property type="taxonomic scope" value="Bacteria"/>
</dbReference>
<keyword evidence="6" id="KW-1185">Reference proteome</keyword>
<dbReference type="EMBL" id="CP000828">
    <property type="protein sequence ID" value="ABW29772.1"/>
    <property type="molecule type" value="Genomic_DNA"/>
</dbReference>
<evidence type="ECO:0000313" key="6">
    <source>
        <dbReference type="Proteomes" id="UP000000268"/>
    </source>
</evidence>
<organism evidence="5 6">
    <name type="scientific">Acaryochloris marina (strain MBIC 11017)</name>
    <dbReference type="NCBI Taxonomy" id="329726"/>
    <lineage>
        <taxon>Bacteria</taxon>
        <taxon>Bacillati</taxon>
        <taxon>Cyanobacteriota</taxon>
        <taxon>Cyanophyceae</taxon>
        <taxon>Acaryochloridales</taxon>
        <taxon>Acaryochloridaceae</taxon>
        <taxon>Acaryochloris</taxon>
    </lineage>
</organism>
<evidence type="ECO:0000256" key="3">
    <source>
        <dbReference type="ARBA" id="ARBA00023194"/>
    </source>
</evidence>
<dbReference type="SUPFAM" id="SSF51197">
    <property type="entry name" value="Clavaminate synthase-like"/>
    <property type="match status" value="1"/>
</dbReference>
<evidence type="ECO:0000256" key="2">
    <source>
        <dbReference type="ARBA" id="ARBA00023002"/>
    </source>
</evidence>
<dbReference type="InterPro" id="IPR050411">
    <property type="entry name" value="AlphaKG_dependent_hydroxylases"/>
</dbReference>
<proteinExistence type="predicted"/>
<dbReference type="PANTHER" id="PTHR10696">
    <property type="entry name" value="GAMMA-BUTYROBETAINE HYDROXYLASE-RELATED"/>
    <property type="match status" value="1"/>
</dbReference>
<dbReference type="STRING" id="329726.AM1_4801"/>
<name>B0C2I2_ACAM1</name>
<dbReference type="AlphaFoldDB" id="B0C2I2"/>
<evidence type="ECO:0000313" key="5">
    <source>
        <dbReference type="EMBL" id="ABW29772.1"/>
    </source>
</evidence>
<dbReference type="Proteomes" id="UP000000268">
    <property type="component" value="Chromosome"/>
</dbReference>
<reference evidence="5 6" key="1">
    <citation type="journal article" date="2008" name="Proc. Natl. Acad. Sci. U.S.A.">
        <title>Niche adaptation and genome expansion in the chlorophyll d-producing cyanobacterium Acaryochloris marina.</title>
        <authorList>
            <person name="Swingley W.D."/>
            <person name="Chen M."/>
            <person name="Cheung P.C."/>
            <person name="Conrad A.L."/>
            <person name="Dejesa L.C."/>
            <person name="Hao J."/>
            <person name="Honchak B.M."/>
            <person name="Karbach L.E."/>
            <person name="Kurdoglu A."/>
            <person name="Lahiri S."/>
            <person name="Mastrian S.D."/>
            <person name="Miyashita H."/>
            <person name="Page L."/>
            <person name="Ramakrishna P."/>
            <person name="Satoh S."/>
            <person name="Sattley W.M."/>
            <person name="Shimada Y."/>
            <person name="Taylor H.L."/>
            <person name="Tomo T."/>
            <person name="Tsuchiya T."/>
            <person name="Wang Z.T."/>
            <person name="Raymond J."/>
            <person name="Mimuro M."/>
            <person name="Blankenship R.E."/>
            <person name="Touchman J.W."/>
        </authorList>
    </citation>
    <scope>NUCLEOTIDE SEQUENCE [LARGE SCALE GENOMIC DNA]</scope>
    <source>
        <strain evidence="6">MBIC 11017</strain>
    </source>
</reference>
<dbReference type="InterPro" id="IPR042098">
    <property type="entry name" value="TauD-like_sf"/>
</dbReference>
<keyword evidence="3" id="KW-0045">Antibiotic biosynthesis</keyword>